<dbReference type="AlphaFoldDB" id="A0A024FWX3"/>
<protein>
    <submittedName>
        <fullName evidence="1">Uncharacterized protein</fullName>
    </submittedName>
</protein>
<reference evidence="1 2" key="1">
    <citation type="submission" date="2012-05" db="EMBL/GenBank/DDBJ databases">
        <title>Recombination and specialization in a pathogen metapopulation.</title>
        <authorList>
            <person name="Gardiner A."/>
            <person name="Kemen E."/>
            <person name="Schultz-Larsen T."/>
            <person name="MacLean D."/>
            <person name="Van Oosterhout C."/>
            <person name="Jones J.D.G."/>
        </authorList>
    </citation>
    <scope>NUCLEOTIDE SEQUENCE [LARGE SCALE GENOMIC DNA]</scope>
    <source>
        <strain evidence="1 2">Ac Nc2</strain>
    </source>
</reference>
<organism evidence="1 2">
    <name type="scientific">Albugo candida</name>
    <dbReference type="NCBI Taxonomy" id="65357"/>
    <lineage>
        <taxon>Eukaryota</taxon>
        <taxon>Sar</taxon>
        <taxon>Stramenopiles</taxon>
        <taxon>Oomycota</taxon>
        <taxon>Peronosporomycetes</taxon>
        <taxon>Albuginales</taxon>
        <taxon>Albuginaceae</taxon>
        <taxon>Albugo</taxon>
    </lineage>
</organism>
<accession>A0A024FWX3</accession>
<dbReference type="EMBL" id="CAIX01001023">
    <property type="protein sequence ID" value="CCI11417.1"/>
    <property type="molecule type" value="Genomic_DNA"/>
</dbReference>
<comment type="caution">
    <text evidence="1">The sequence shown here is derived from an EMBL/GenBank/DDBJ whole genome shotgun (WGS) entry which is preliminary data.</text>
</comment>
<proteinExistence type="predicted"/>
<name>A0A024FWX3_9STRA</name>
<gene>
    <name evidence="1" type="ORF">BN9_128850</name>
</gene>
<keyword evidence="2" id="KW-1185">Reference proteome</keyword>
<dbReference type="Proteomes" id="UP000053237">
    <property type="component" value="Unassembled WGS sequence"/>
</dbReference>
<sequence>MATPKQSPVQVVIHQFTKNRIPVGLWPPKNYINFHNVDDVAFQKSYSRYFIDSGTEHRPASDSIAFVEYECEKSKQMHCVSCLLQHTEVYLSYDDQSTTRGYVWMRPALSGILKWCVGDKICSSLTYNASRA</sequence>
<dbReference type="InParanoid" id="A0A024FWX3"/>
<evidence type="ECO:0000313" key="1">
    <source>
        <dbReference type="EMBL" id="CCI11417.1"/>
    </source>
</evidence>
<evidence type="ECO:0000313" key="2">
    <source>
        <dbReference type="Proteomes" id="UP000053237"/>
    </source>
</evidence>